<reference evidence="1 2" key="1">
    <citation type="submission" date="2017-09" db="EMBL/GenBank/DDBJ databases">
        <authorList>
            <person name="Ehlers B."/>
            <person name="Leendertz F.H."/>
        </authorList>
    </citation>
    <scope>NUCLEOTIDE SEQUENCE [LARGE SCALE GENOMIC DNA]</scope>
    <source>
        <strain evidence="1 2">DSM 18289</strain>
    </source>
</reference>
<dbReference type="RefSeq" id="WP_097154812.1">
    <property type="nucleotide sequence ID" value="NZ_OBEL01000004.1"/>
</dbReference>
<protein>
    <submittedName>
        <fullName evidence="1">Uncharacterized protein</fullName>
    </submittedName>
</protein>
<gene>
    <name evidence="1" type="ORF">SAMN06265368_3573</name>
</gene>
<sequence>MVADTEPKPEDYGSLDAYETAHNKWSKTHLTNVEMVSAIAGFFFSGGDAQNVNIAGSTGQSGLQNNYLSHSQFSELEREYDACGEDLACVEKTLEWFLQLSLDQEHKLAMCGANFVCSAPHIVALGETFDSAEVKDFIYQLGQRVQENLNRAGFGGGSNT</sequence>
<evidence type="ECO:0000313" key="2">
    <source>
        <dbReference type="Proteomes" id="UP000219439"/>
    </source>
</evidence>
<keyword evidence="2" id="KW-1185">Reference proteome</keyword>
<evidence type="ECO:0000313" key="1">
    <source>
        <dbReference type="EMBL" id="SNZ20470.1"/>
    </source>
</evidence>
<dbReference type="EMBL" id="OBEL01000004">
    <property type="protein sequence ID" value="SNZ20470.1"/>
    <property type="molecule type" value="Genomic_DNA"/>
</dbReference>
<dbReference type="Proteomes" id="UP000219439">
    <property type="component" value="Unassembled WGS sequence"/>
</dbReference>
<name>A0A285PFG1_9HYPH</name>
<proteinExistence type="predicted"/>
<dbReference type="AlphaFoldDB" id="A0A285PFG1"/>
<accession>A0A285PFG1</accession>
<organism evidence="1 2">
    <name type="scientific">Cohaesibacter gelatinilyticus</name>
    <dbReference type="NCBI Taxonomy" id="372072"/>
    <lineage>
        <taxon>Bacteria</taxon>
        <taxon>Pseudomonadati</taxon>
        <taxon>Pseudomonadota</taxon>
        <taxon>Alphaproteobacteria</taxon>
        <taxon>Hyphomicrobiales</taxon>
        <taxon>Cohaesibacteraceae</taxon>
    </lineage>
</organism>